<dbReference type="Proteomes" id="UP000297982">
    <property type="component" value="Unassembled WGS sequence"/>
</dbReference>
<dbReference type="AlphaFoldDB" id="A0A4Z0GZZ6"/>
<keyword evidence="3" id="KW-1185">Reference proteome</keyword>
<dbReference type="RefSeq" id="WP_135326462.1">
    <property type="nucleotide sequence ID" value="NZ_SRJC01000001.1"/>
</dbReference>
<keyword evidence="1" id="KW-0812">Transmembrane</keyword>
<comment type="caution">
    <text evidence="2">The sequence shown here is derived from an EMBL/GenBank/DDBJ whole genome shotgun (WGS) entry which is preliminary data.</text>
</comment>
<organism evidence="2 3">
    <name type="scientific">Halobacillus salinus</name>
    <dbReference type="NCBI Taxonomy" id="192814"/>
    <lineage>
        <taxon>Bacteria</taxon>
        <taxon>Bacillati</taxon>
        <taxon>Bacillota</taxon>
        <taxon>Bacilli</taxon>
        <taxon>Bacillales</taxon>
        <taxon>Bacillaceae</taxon>
        <taxon>Halobacillus</taxon>
    </lineage>
</organism>
<feature type="transmembrane region" description="Helical" evidence="1">
    <location>
        <begin position="66"/>
        <end position="87"/>
    </location>
</feature>
<accession>A0A4Z0GZZ6</accession>
<feature type="transmembrane region" description="Helical" evidence="1">
    <location>
        <begin position="31"/>
        <end position="54"/>
    </location>
</feature>
<sequence length="93" mass="10216">MDNVLYFLAFLLIGGSWFWSFYAGKEGLSSAIPVLIAIVVPFIFLLVGMNVALHSGVQRSGFVWGYLFYAVLANSLVVLVTVIVASLKKNSRE</sequence>
<dbReference type="EMBL" id="SRJC01000001">
    <property type="protein sequence ID" value="TGB03748.1"/>
    <property type="molecule type" value="Genomic_DNA"/>
</dbReference>
<dbReference type="STRING" id="192814.GCA_900166575_00638"/>
<reference evidence="2 3" key="1">
    <citation type="journal article" date="2003" name="Int. J. Syst. Evol. Microbiol.">
        <title>Halobacillus salinus sp. nov., isolated from a salt lake on the coast of the East Sea in Korea.</title>
        <authorList>
            <person name="Yoon J.H."/>
            <person name="Kang K.H."/>
            <person name="Park Y.H."/>
        </authorList>
    </citation>
    <scope>NUCLEOTIDE SEQUENCE [LARGE SCALE GENOMIC DNA]</scope>
    <source>
        <strain evidence="2 3">HSL-3</strain>
    </source>
</reference>
<keyword evidence="1" id="KW-0472">Membrane</keyword>
<proteinExistence type="predicted"/>
<feature type="transmembrane region" description="Helical" evidence="1">
    <location>
        <begin position="6"/>
        <end position="24"/>
    </location>
</feature>
<keyword evidence="1" id="KW-1133">Transmembrane helix</keyword>
<name>A0A4Z0GZZ6_9BACI</name>
<protein>
    <submittedName>
        <fullName evidence="2">Uncharacterized protein</fullName>
    </submittedName>
</protein>
<gene>
    <name evidence="2" type="ORF">E4663_01720</name>
</gene>
<evidence type="ECO:0000256" key="1">
    <source>
        <dbReference type="SAM" id="Phobius"/>
    </source>
</evidence>
<evidence type="ECO:0000313" key="3">
    <source>
        <dbReference type="Proteomes" id="UP000297982"/>
    </source>
</evidence>
<evidence type="ECO:0000313" key="2">
    <source>
        <dbReference type="EMBL" id="TGB03748.1"/>
    </source>
</evidence>